<dbReference type="EMBL" id="GBXM01089470">
    <property type="protein sequence ID" value="JAH19107.1"/>
    <property type="molecule type" value="Transcribed_RNA"/>
</dbReference>
<dbReference type="AlphaFoldDB" id="A0A0E9QRP2"/>
<sequence length="70" mass="8289">MTRERRLWKYWERMVTVGRKAKQCPRPVNNRREHIDSHWPVGRQNTAGRRAAHLCMVKCLYSGAKVIVKA</sequence>
<reference evidence="1" key="2">
    <citation type="journal article" date="2015" name="Fish Shellfish Immunol.">
        <title>Early steps in the European eel (Anguilla anguilla)-Vibrio vulnificus interaction in the gills: Role of the RtxA13 toxin.</title>
        <authorList>
            <person name="Callol A."/>
            <person name="Pajuelo D."/>
            <person name="Ebbesson L."/>
            <person name="Teles M."/>
            <person name="MacKenzie S."/>
            <person name="Amaro C."/>
        </authorList>
    </citation>
    <scope>NUCLEOTIDE SEQUENCE</scope>
</reference>
<accession>A0A0E9QRP2</accession>
<reference evidence="1" key="1">
    <citation type="submission" date="2014-11" db="EMBL/GenBank/DDBJ databases">
        <authorList>
            <person name="Amaro Gonzalez C."/>
        </authorList>
    </citation>
    <scope>NUCLEOTIDE SEQUENCE</scope>
</reference>
<organism evidence="1">
    <name type="scientific">Anguilla anguilla</name>
    <name type="common">European freshwater eel</name>
    <name type="synonym">Muraena anguilla</name>
    <dbReference type="NCBI Taxonomy" id="7936"/>
    <lineage>
        <taxon>Eukaryota</taxon>
        <taxon>Metazoa</taxon>
        <taxon>Chordata</taxon>
        <taxon>Craniata</taxon>
        <taxon>Vertebrata</taxon>
        <taxon>Euteleostomi</taxon>
        <taxon>Actinopterygii</taxon>
        <taxon>Neopterygii</taxon>
        <taxon>Teleostei</taxon>
        <taxon>Anguilliformes</taxon>
        <taxon>Anguillidae</taxon>
        <taxon>Anguilla</taxon>
    </lineage>
</organism>
<protein>
    <submittedName>
        <fullName evidence="1">Uncharacterized protein</fullName>
    </submittedName>
</protein>
<evidence type="ECO:0000313" key="1">
    <source>
        <dbReference type="EMBL" id="JAH19107.1"/>
    </source>
</evidence>
<proteinExistence type="predicted"/>
<name>A0A0E9QRP2_ANGAN</name>